<keyword evidence="1" id="KW-0175">Coiled coil</keyword>
<proteinExistence type="predicted"/>
<evidence type="ECO:0000313" key="2">
    <source>
        <dbReference type="EMBL" id="MES1920497.1"/>
    </source>
</evidence>
<sequence>MTEIDKILNEKNNEKIFQKPKFKNINSEQEKFVSQLFSESEADPRDFAALQTLNEQKDISNNEDFEVGEIDKNIKAKIKKDDCSTKNKDTSINRKDIVAKENDRSKEKSGQKIENSTKFVKKTNLKRKAMNKTIVAKREFKTGKICSAEKILDFSQLKMNDISAMMNKMDDFVKKEMTSSFDKFINGLHKCYQNFGFDCQRKIKTVLKLKEKIEETEDKISKVKNLFEKMA</sequence>
<keyword evidence="3" id="KW-1185">Reference proteome</keyword>
<name>A0ABV2AMG2_9EUKA</name>
<organism evidence="2 3">
    <name type="scientific">Bonamia ostreae</name>
    <dbReference type="NCBI Taxonomy" id="126728"/>
    <lineage>
        <taxon>Eukaryota</taxon>
        <taxon>Sar</taxon>
        <taxon>Rhizaria</taxon>
        <taxon>Endomyxa</taxon>
        <taxon>Ascetosporea</taxon>
        <taxon>Haplosporida</taxon>
        <taxon>Bonamia</taxon>
    </lineage>
</organism>
<evidence type="ECO:0000256" key="1">
    <source>
        <dbReference type="SAM" id="Coils"/>
    </source>
</evidence>
<accession>A0ABV2AMG2</accession>
<reference evidence="2 3" key="1">
    <citation type="journal article" date="2024" name="BMC Biol.">
        <title>Comparative genomics of Ascetosporea gives new insight into the evolutionary basis for animal parasitism in Rhizaria.</title>
        <authorList>
            <person name="Hiltunen Thoren M."/>
            <person name="Onut-Brannstrom I."/>
            <person name="Alfjorden A."/>
            <person name="Peckova H."/>
            <person name="Swords F."/>
            <person name="Hooper C."/>
            <person name="Holzer A.S."/>
            <person name="Bass D."/>
            <person name="Burki F."/>
        </authorList>
    </citation>
    <scope>NUCLEOTIDE SEQUENCE [LARGE SCALE GENOMIC DNA]</scope>
    <source>
        <strain evidence="2">20-A016</strain>
    </source>
</reference>
<comment type="caution">
    <text evidence="2">The sequence shown here is derived from an EMBL/GenBank/DDBJ whole genome shotgun (WGS) entry which is preliminary data.</text>
</comment>
<protein>
    <submittedName>
        <fullName evidence="2">Uncharacterized protein</fullName>
    </submittedName>
</protein>
<gene>
    <name evidence="2" type="ORF">MHBO_002163</name>
</gene>
<feature type="coiled-coil region" evidence="1">
    <location>
        <begin position="199"/>
        <end position="226"/>
    </location>
</feature>
<dbReference type="Proteomes" id="UP001439008">
    <property type="component" value="Unassembled WGS sequence"/>
</dbReference>
<evidence type="ECO:0000313" key="3">
    <source>
        <dbReference type="Proteomes" id="UP001439008"/>
    </source>
</evidence>
<dbReference type="EMBL" id="JBDODL010000705">
    <property type="protein sequence ID" value="MES1920497.1"/>
    <property type="molecule type" value="Genomic_DNA"/>
</dbReference>